<name>D8X0D8_THESA</name>
<dbReference type="PIRSF" id="PIRSF019169">
    <property type="entry name" value="PilM"/>
    <property type="match status" value="1"/>
</dbReference>
<dbReference type="Pfam" id="PF11104">
    <property type="entry name" value="PilM_2"/>
    <property type="match status" value="1"/>
</dbReference>
<reference evidence="1" key="2">
    <citation type="submission" date="2010-01" db="EMBL/GenBank/DDBJ databases">
        <authorList>
            <person name="Shaw A.J.IV."/>
            <person name="Hogsett D.A."/>
            <person name="Lynd L.R."/>
        </authorList>
    </citation>
    <scope>NUCLEOTIDE SEQUENCE</scope>
    <source>
        <strain evidence="1">JW/SL-YS485</strain>
    </source>
</reference>
<protein>
    <submittedName>
        <fullName evidence="1">PilM</fullName>
    </submittedName>
</protein>
<dbReference type="Gene3D" id="3.30.420.40">
    <property type="match status" value="2"/>
</dbReference>
<reference evidence="1" key="1">
    <citation type="journal article" date="2010" name="Appl. Environ. Microbiol.">
        <title>Natural competence in Thermoanaerobacter and Thermoanaerobacterium species.</title>
        <authorList>
            <person name="Shaw A.J."/>
            <person name="Hogsett D.A."/>
            <person name="Lynd L.R."/>
        </authorList>
    </citation>
    <scope>NUCLEOTIDE SEQUENCE</scope>
    <source>
        <strain evidence="1">JW/SL-YS485</strain>
    </source>
</reference>
<sequence>MIGIDIGSFYTKIGSCDKKNDKLNNMVIERTPQNCIRNGYLSDINVLSDFLNEILKKKFAKEKKLSFCISSTDIIIREIVMPFMKDDELKNALKYEIVQYIPNSDDYVVDYKQIGHDEDDKKIRTIIVAAPKEMISGYLNLAKTLKLRLEIIDIYSNCIYKSIKKLCKPTGSVSVINIGAEYADITIINEGKYAFSRIVKFGGNDINEIIANMFNTDFKTAEEYKRGKPFFIDDENYASLRENTEKYVSIKLSEISRVFDFFESSYHKSINEIFLIGGTSRLTGLKRYIEDYFKIPVSGNDDDLYTYFMPAFGSLIRGE</sequence>
<dbReference type="CDD" id="cd24049">
    <property type="entry name" value="ASKHA_NBD_PilM"/>
    <property type="match status" value="1"/>
</dbReference>
<dbReference type="PANTHER" id="PTHR32432">
    <property type="entry name" value="CELL DIVISION PROTEIN FTSA-RELATED"/>
    <property type="match status" value="1"/>
</dbReference>
<accession>D8X0D8</accession>
<organism evidence="1">
    <name type="scientific">Thermoanaerobacterium saccharolyticum</name>
    <dbReference type="NCBI Taxonomy" id="28896"/>
    <lineage>
        <taxon>Bacteria</taxon>
        <taxon>Bacillati</taxon>
        <taxon>Bacillota</taxon>
        <taxon>Clostridia</taxon>
        <taxon>Thermoanaerobacterales</taxon>
        <taxon>Thermoanaerobacteraceae</taxon>
        <taxon>Thermoanaerobacterium</taxon>
    </lineage>
</organism>
<dbReference type="PANTHER" id="PTHR32432:SF3">
    <property type="entry name" value="ETHANOLAMINE UTILIZATION PROTEIN EUTJ"/>
    <property type="match status" value="1"/>
</dbReference>
<dbReference type="InterPro" id="IPR050696">
    <property type="entry name" value="FtsA/MreB"/>
</dbReference>
<gene>
    <name evidence="1" type="primary">pilM</name>
</gene>
<dbReference type="OMA" id="RYEIQQY"/>
<evidence type="ECO:0000313" key="1">
    <source>
        <dbReference type="EMBL" id="ADK10919.1"/>
    </source>
</evidence>
<dbReference type="AlphaFoldDB" id="D8X0D8"/>
<proteinExistence type="predicted"/>
<dbReference type="Gene3D" id="3.30.1490.300">
    <property type="match status" value="1"/>
</dbReference>
<dbReference type="EMBL" id="GU479453">
    <property type="protein sequence ID" value="ADK10919.1"/>
    <property type="molecule type" value="Genomic_DNA"/>
</dbReference>
<dbReference type="SUPFAM" id="SSF53067">
    <property type="entry name" value="Actin-like ATPase domain"/>
    <property type="match status" value="2"/>
</dbReference>
<dbReference type="InterPro" id="IPR043129">
    <property type="entry name" value="ATPase_NBD"/>
</dbReference>
<dbReference type="InterPro" id="IPR005883">
    <property type="entry name" value="PilM"/>
</dbReference>